<keyword evidence="2" id="KW-1185">Reference proteome</keyword>
<gene>
    <name evidence="1" type="ORF">ACK2TP_10260</name>
</gene>
<name>A0ABW9KM34_9BACT</name>
<dbReference type="Proteomes" id="UP001634747">
    <property type="component" value="Unassembled WGS sequence"/>
</dbReference>
<proteinExistence type="predicted"/>
<sequence length="57" mass="6075">MTTVVLLCVVCSALAGGVLLAYGLCLGMFRLLRIHSMQVAQQRMLRQQAAQAAVAQA</sequence>
<dbReference type="EMBL" id="JBJYXY010000001">
    <property type="protein sequence ID" value="MFN2976147.1"/>
    <property type="molecule type" value="Genomic_DNA"/>
</dbReference>
<evidence type="ECO:0000313" key="2">
    <source>
        <dbReference type="Proteomes" id="UP001634747"/>
    </source>
</evidence>
<organism evidence="1 2">
    <name type="scientific">Terriglobus aquaticus</name>
    <dbReference type="NCBI Taxonomy" id="940139"/>
    <lineage>
        <taxon>Bacteria</taxon>
        <taxon>Pseudomonadati</taxon>
        <taxon>Acidobacteriota</taxon>
        <taxon>Terriglobia</taxon>
        <taxon>Terriglobales</taxon>
        <taxon>Acidobacteriaceae</taxon>
        <taxon>Terriglobus</taxon>
    </lineage>
</organism>
<dbReference type="RefSeq" id="WP_263412363.1">
    <property type="nucleotide sequence ID" value="NZ_BAABBH010000001.1"/>
</dbReference>
<comment type="caution">
    <text evidence="1">The sequence shown here is derived from an EMBL/GenBank/DDBJ whole genome shotgun (WGS) entry which is preliminary data.</text>
</comment>
<evidence type="ECO:0000313" key="1">
    <source>
        <dbReference type="EMBL" id="MFN2976147.1"/>
    </source>
</evidence>
<reference evidence="1 2" key="1">
    <citation type="submission" date="2024-12" db="EMBL/GenBank/DDBJ databases">
        <authorList>
            <person name="Lee Y."/>
        </authorList>
    </citation>
    <scope>NUCLEOTIDE SEQUENCE [LARGE SCALE GENOMIC DNA]</scope>
    <source>
        <strain evidence="1 2">03SUJ4</strain>
    </source>
</reference>
<accession>A0ABW9KM34</accession>
<protein>
    <recommendedName>
        <fullName evidence="3">DUF1049 domain-containing protein</fullName>
    </recommendedName>
</protein>
<evidence type="ECO:0008006" key="3">
    <source>
        <dbReference type="Google" id="ProtNLM"/>
    </source>
</evidence>